<dbReference type="PANTHER" id="PTHR42896">
    <property type="entry name" value="XYLULOSE-1,5-BISPHOSPHATE (XUBP) PHOSPHATASE"/>
    <property type="match status" value="1"/>
</dbReference>
<keyword evidence="6" id="KW-1185">Reference proteome</keyword>
<dbReference type="Proteomes" id="UP000239649">
    <property type="component" value="Unassembled WGS sequence"/>
</dbReference>
<protein>
    <submittedName>
        <fullName evidence="5">Haloacid dehalogenase-like hydrolase domain-containing protein isoform C</fullName>
    </submittedName>
</protein>
<dbReference type="SFLD" id="SFLDG01129">
    <property type="entry name" value="C1.5:_HAD__Beta-PGM__Phosphata"/>
    <property type="match status" value="1"/>
</dbReference>
<evidence type="ECO:0000313" key="5">
    <source>
        <dbReference type="EMBL" id="PSC75121.1"/>
    </source>
</evidence>
<dbReference type="AlphaFoldDB" id="A0A2P6VLZ1"/>
<reference evidence="5 6" key="1">
    <citation type="journal article" date="2018" name="Plant J.">
        <title>Genome sequences of Chlorella sorokiniana UTEX 1602 and Micractinium conductrix SAG 241.80: implications to maltose excretion by a green alga.</title>
        <authorList>
            <person name="Arriola M.B."/>
            <person name="Velmurugan N."/>
            <person name="Zhang Y."/>
            <person name="Plunkett M.H."/>
            <person name="Hondzo H."/>
            <person name="Barney B.M."/>
        </authorList>
    </citation>
    <scope>NUCLEOTIDE SEQUENCE [LARGE SCALE GENOMIC DNA]</scope>
    <source>
        <strain evidence="5 6">SAG 241.80</strain>
    </source>
</reference>
<evidence type="ECO:0000256" key="2">
    <source>
        <dbReference type="ARBA" id="ARBA00022801"/>
    </source>
</evidence>
<proteinExistence type="predicted"/>
<dbReference type="GO" id="GO:0016787">
    <property type="term" value="F:hydrolase activity"/>
    <property type="evidence" value="ECO:0007669"/>
    <property type="project" value="UniProtKB-KW"/>
</dbReference>
<dbReference type="InterPro" id="IPR007582">
    <property type="entry name" value="TFIID_NTD2"/>
</dbReference>
<evidence type="ECO:0000259" key="4">
    <source>
        <dbReference type="Pfam" id="PF04494"/>
    </source>
</evidence>
<dbReference type="InterPro" id="IPR023214">
    <property type="entry name" value="HAD_sf"/>
</dbReference>
<dbReference type="CDD" id="cd08044">
    <property type="entry name" value="TAF5_NTD2"/>
    <property type="match status" value="1"/>
</dbReference>
<comment type="caution">
    <text evidence="5">The sequence shown here is derived from an EMBL/GenBank/DDBJ whole genome shotgun (WGS) entry which is preliminary data.</text>
</comment>
<dbReference type="EMBL" id="LHPF02000003">
    <property type="protein sequence ID" value="PSC75121.1"/>
    <property type="molecule type" value="Genomic_DNA"/>
</dbReference>
<dbReference type="InterPro" id="IPR036412">
    <property type="entry name" value="HAD-like_sf"/>
</dbReference>
<feature type="region of interest" description="Disordered" evidence="3">
    <location>
        <begin position="420"/>
        <end position="444"/>
    </location>
</feature>
<dbReference type="PANTHER" id="PTHR42896:SF2">
    <property type="entry name" value="CBBY-LIKE PROTEIN"/>
    <property type="match status" value="1"/>
</dbReference>
<dbReference type="SUPFAM" id="SSF56784">
    <property type="entry name" value="HAD-like"/>
    <property type="match status" value="1"/>
</dbReference>
<dbReference type="Gene3D" id="1.25.40.500">
    <property type="entry name" value="TFIID subunit TAF5, NTD2 domain"/>
    <property type="match status" value="1"/>
</dbReference>
<organism evidence="5 6">
    <name type="scientific">Micractinium conductrix</name>
    <dbReference type="NCBI Taxonomy" id="554055"/>
    <lineage>
        <taxon>Eukaryota</taxon>
        <taxon>Viridiplantae</taxon>
        <taxon>Chlorophyta</taxon>
        <taxon>core chlorophytes</taxon>
        <taxon>Trebouxiophyceae</taxon>
        <taxon>Chlorellales</taxon>
        <taxon>Chlorellaceae</taxon>
        <taxon>Chlorella clade</taxon>
        <taxon>Micractinium</taxon>
    </lineage>
</organism>
<feature type="domain" description="TFIID subunit TAF5 NTD2" evidence="4">
    <location>
        <begin position="533"/>
        <end position="668"/>
    </location>
</feature>
<dbReference type="SFLD" id="SFLDG01135">
    <property type="entry name" value="C1.5.6:_HAD__Beta-PGM__Phospha"/>
    <property type="match status" value="1"/>
</dbReference>
<dbReference type="InterPro" id="IPR006439">
    <property type="entry name" value="HAD-SF_hydro_IA"/>
</dbReference>
<accession>A0A2P6VLZ1</accession>
<dbReference type="InterPro" id="IPR006594">
    <property type="entry name" value="LisH"/>
</dbReference>
<evidence type="ECO:0000256" key="1">
    <source>
        <dbReference type="ARBA" id="ARBA00022723"/>
    </source>
</evidence>
<dbReference type="OrthoDB" id="674604at2759"/>
<dbReference type="InterPro" id="IPR044999">
    <property type="entry name" value="CbbY-like"/>
</dbReference>
<dbReference type="Pfam" id="PF00702">
    <property type="entry name" value="Hydrolase"/>
    <property type="match status" value="1"/>
</dbReference>
<dbReference type="Gene3D" id="1.10.150.240">
    <property type="entry name" value="Putative phosphatase, domain 2"/>
    <property type="match status" value="1"/>
</dbReference>
<dbReference type="FunFam" id="3.40.50.1000:FF:000036">
    <property type="entry name" value="HAD family hydrolase"/>
    <property type="match status" value="1"/>
</dbReference>
<dbReference type="SFLD" id="SFLDF00035">
    <property type="entry name" value="phosphoglycolate_phosphatase"/>
    <property type="match status" value="1"/>
</dbReference>
<dbReference type="Gene3D" id="3.40.50.1000">
    <property type="entry name" value="HAD superfamily/HAD-like"/>
    <property type="match status" value="1"/>
</dbReference>
<name>A0A2P6VLZ1_9CHLO</name>
<keyword evidence="2" id="KW-0378">Hydrolase</keyword>
<dbReference type="SUPFAM" id="SSF160897">
    <property type="entry name" value="Taf5 N-terminal domain-like"/>
    <property type="match status" value="1"/>
</dbReference>
<dbReference type="GO" id="GO:0046872">
    <property type="term" value="F:metal ion binding"/>
    <property type="evidence" value="ECO:0007669"/>
    <property type="project" value="UniProtKB-KW"/>
</dbReference>
<dbReference type="SFLD" id="SFLDS00003">
    <property type="entry name" value="Haloacid_Dehalogenase"/>
    <property type="match status" value="1"/>
</dbReference>
<sequence>MAACVVQAGARPVVAAQLGASRLGRHAFGPATRSAACAPLQASAQRRRQAAGTRARAAALRVCALRNIDWPEALLFDCDGVLVDTEAEGHRVAFNEAFKRKGLAHEWSFEQYGVLLETGGGKERMDRYFSSCADAAPWADVTDPAQRKAFLKELHELKTDIFNQLIETGALPVRPGVKRLINEAIDNGVKVAVCSTSNERAVSNIVKVLLGDRIASHMPVYAGDCVPKKKPAPDIYDLAAKELDVNPARCVVIEDSRIGLAAAKAAGMRCVVTESYYTKGEDFTIADAVFDCIGEAGDERFGLNDLTTPGSFWLNPPLPMDEQGNWINPPKPPADGSGRCPERDLANLCARLSLRPRPAVKAYAMGSIDKGALTACTVSADAIHAAAESTKAAVEGAKGAEITSFYAKVWGVNYAEEAAPPLKKQKKTRPTGSPEAAWATAAAAEEAAPAAAQQKMSGGALNNGEVDRLVLQYLRKRNFKEAVSVLELEMKEATPAGELLVQSWLGPRGGGGGAAGEADGVVEGVLFATAGGNDPEELVASFDRLAAWVDHSLDLYKPELSRVLFPTFAHAYLALVLLGAQAEAQALMGAHRQRFLDAAVGGSSLRVQELQDLASIPSAEVVPQSRTASALRQRRLSVRLCRASYDLLTHFLQTPRQLVMLGIVNEHIRFEVFDGPPATVAELAAVEEDLTAGAMQADVVATNQMPLDLQLLQGGVEDRWNREQAEKAEDEAAQQAAAEALTKKQRIALQRAAAEAKAKRENIGLDRMAPKFPLPPPTDEAEAAVLADLPHRAQVSGM</sequence>
<dbReference type="Pfam" id="PF04494">
    <property type="entry name" value="TFIID_NTD2"/>
    <property type="match status" value="1"/>
</dbReference>
<evidence type="ECO:0000313" key="6">
    <source>
        <dbReference type="Proteomes" id="UP000239649"/>
    </source>
</evidence>
<evidence type="ECO:0000256" key="3">
    <source>
        <dbReference type="SAM" id="MobiDB-lite"/>
    </source>
</evidence>
<gene>
    <name evidence="5" type="ORF">C2E20_2058</name>
</gene>
<dbReference type="NCBIfam" id="TIGR01509">
    <property type="entry name" value="HAD-SF-IA-v3"/>
    <property type="match status" value="1"/>
</dbReference>
<keyword evidence="1" id="KW-0479">Metal-binding</keyword>
<dbReference type="InterPro" id="IPR023198">
    <property type="entry name" value="PGP-like_dom2"/>
</dbReference>
<dbReference type="InterPro" id="IPR037264">
    <property type="entry name" value="TFIID_NTD2_sf"/>
</dbReference>
<feature type="compositionally biased region" description="Low complexity" evidence="3">
    <location>
        <begin position="435"/>
        <end position="444"/>
    </location>
</feature>
<dbReference type="PROSITE" id="PS50896">
    <property type="entry name" value="LISH"/>
    <property type="match status" value="1"/>
</dbReference>